<dbReference type="Proteomes" id="UP000054935">
    <property type="component" value="Unassembled WGS sequence"/>
</dbReference>
<dbReference type="PANTHER" id="PTHR13847:SF289">
    <property type="entry name" value="GLYCINE OXIDASE"/>
    <property type="match status" value="1"/>
</dbReference>
<proteinExistence type="predicted"/>
<name>A0A0N7LYQ3_9RHOB</name>
<protein>
    <submittedName>
        <fullName evidence="3">Glycine oxidase</fullName>
        <ecNumber evidence="3">1.4.3.19</ecNumber>
    </submittedName>
</protein>
<feature type="domain" description="FAD dependent oxidoreductase" evidence="2">
    <location>
        <begin position="5"/>
        <end position="328"/>
    </location>
</feature>
<dbReference type="InterPro" id="IPR036188">
    <property type="entry name" value="FAD/NAD-bd_sf"/>
</dbReference>
<evidence type="ECO:0000256" key="1">
    <source>
        <dbReference type="ARBA" id="ARBA00023002"/>
    </source>
</evidence>
<dbReference type="Gene3D" id="3.50.50.60">
    <property type="entry name" value="FAD/NAD(P)-binding domain"/>
    <property type="match status" value="2"/>
</dbReference>
<dbReference type="RefSeq" id="WP_058246023.1">
    <property type="nucleotide sequence ID" value="NZ_CYSE01000001.1"/>
</dbReference>
<organism evidence="3 4">
    <name type="scientific">Tropicibacter naphthalenivorans</name>
    <dbReference type="NCBI Taxonomy" id="441103"/>
    <lineage>
        <taxon>Bacteria</taxon>
        <taxon>Pseudomonadati</taxon>
        <taxon>Pseudomonadota</taxon>
        <taxon>Alphaproteobacteria</taxon>
        <taxon>Rhodobacterales</taxon>
        <taxon>Roseobacteraceae</taxon>
        <taxon>Tropicibacter</taxon>
    </lineage>
</organism>
<dbReference type="EMBL" id="CYSE01000001">
    <property type="protein sequence ID" value="CUH75505.1"/>
    <property type="molecule type" value="Genomic_DNA"/>
</dbReference>
<keyword evidence="1 3" id="KW-0560">Oxidoreductase</keyword>
<dbReference type="GO" id="GO:0043799">
    <property type="term" value="F:glycine oxidase activity"/>
    <property type="evidence" value="ECO:0007669"/>
    <property type="project" value="UniProtKB-EC"/>
</dbReference>
<gene>
    <name evidence="3" type="primary">thiO</name>
    <name evidence="3" type="ORF">TRN7648_00474</name>
</gene>
<sequence>MARVDVTVRGGGIFGLSIAWACVQRGARVRVVDPYGAGAGSSGGLVGALAPHVPENWNEKKAFQLDSLLMAAGFWAGVEAVGGVSAGYGRTGRLQPIADAHGLELAQARAISAKPLWQDHAVWEVVEAGEAGEFAPVSPSGFLIRDTLTARMHPRRACAALVAALQASGVAVVSEAEDAGAVVWATGWQGLRALSEGRSRKVGDGIKGQAVLMKYAAPEAPQLFVGGLHLVPHADGTLAIGSTSEREFDDPTGVDEQCEDLIARARAALPVLEGAEVLERWAGVRPRARSRAPMLGAYPDRAGHFIANGGFKIGFGMAPKVSAVMADLVLEGRDAIPEGFRVEACL</sequence>
<keyword evidence="4" id="KW-1185">Reference proteome</keyword>
<dbReference type="Pfam" id="PF01266">
    <property type="entry name" value="DAO"/>
    <property type="match status" value="1"/>
</dbReference>
<reference evidence="3 4" key="1">
    <citation type="submission" date="2015-09" db="EMBL/GenBank/DDBJ databases">
        <authorList>
            <consortium name="Swine Surveillance"/>
        </authorList>
    </citation>
    <scope>NUCLEOTIDE SEQUENCE [LARGE SCALE GENOMIC DNA]</scope>
    <source>
        <strain evidence="3 4">CECT 7648</strain>
    </source>
</reference>
<dbReference type="Gene3D" id="3.30.9.10">
    <property type="entry name" value="D-Amino Acid Oxidase, subunit A, domain 2"/>
    <property type="match status" value="2"/>
</dbReference>
<evidence type="ECO:0000313" key="4">
    <source>
        <dbReference type="Proteomes" id="UP000054935"/>
    </source>
</evidence>
<dbReference type="STRING" id="441103.TRN7648_00474"/>
<dbReference type="PANTHER" id="PTHR13847">
    <property type="entry name" value="SARCOSINE DEHYDROGENASE-RELATED"/>
    <property type="match status" value="1"/>
</dbReference>
<dbReference type="GO" id="GO:0005737">
    <property type="term" value="C:cytoplasm"/>
    <property type="evidence" value="ECO:0007669"/>
    <property type="project" value="TreeGrafter"/>
</dbReference>
<dbReference type="SUPFAM" id="SSF51971">
    <property type="entry name" value="Nucleotide-binding domain"/>
    <property type="match status" value="1"/>
</dbReference>
<dbReference type="InterPro" id="IPR006076">
    <property type="entry name" value="FAD-dep_OxRdtase"/>
</dbReference>
<evidence type="ECO:0000259" key="2">
    <source>
        <dbReference type="Pfam" id="PF01266"/>
    </source>
</evidence>
<dbReference type="AlphaFoldDB" id="A0A0N7LYQ3"/>
<dbReference type="OrthoDB" id="7818064at2"/>
<evidence type="ECO:0000313" key="3">
    <source>
        <dbReference type="EMBL" id="CUH75505.1"/>
    </source>
</evidence>
<accession>A0A0N7LYQ3</accession>
<dbReference type="EC" id="1.4.3.19" evidence="3"/>